<dbReference type="EMBL" id="FODE01000009">
    <property type="protein sequence ID" value="SEN54139.1"/>
    <property type="molecule type" value="Genomic_DNA"/>
</dbReference>
<accession>A0A1H8HDQ3</accession>
<dbReference type="RefSeq" id="WP_090611377.1">
    <property type="nucleotide sequence ID" value="NZ_CP067126.1"/>
</dbReference>
<dbReference type="OrthoDB" id="9761719at2"/>
<reference evidence="1 2" key="1">
    <citation type="submission" date="2016-10" db="EMBL/GenBank/DDBJ databases">
        <authorList>
            <person name="de Groot N.N."/>
        </authorList>
    </citation>
    <scope>NUCLEOTIDE SEQUENCE [LARGE SCALE GENOMIC DNA]</scope>
    <source>
        <strain evidence="1 2">DSM 8512</strain>
    </source>
</reference>
<dbReference type="Proteomes" id="UP000199054">
    <property type="component" value="Unassembled WGS sequence"/>
</dbReference>
<evidence type="ECO:0000313" key="1">
    <source>
        <dbReference type="EMBL" id="SEN54139.1"/>
    </source>
</evidence>
<name>A0A1H8HDQ3_9RHOB</name>
<organism evidence="1 2">
    <name type="scientific">Paracoccus alcaliphilus</name>
    <dbReference type="NCBI Taxonomy" id="34002"/>
    <lineage>
        <taxon>Bacteria</taxon>
        <taxon>Pseudomonadati</taxon>
        <taxon>Pseudomonadota</taxon>
        <taxon>Alphaproteobacteria</taxon>
        <taxon>Rhodobacterales</taxon>
        <taxon>Paracoccaceae</taxon>
        <taxon>Paracoccus</taxon>
    </lineage>
</organism>
<proteinExistence type="predicted"/>
<keyword evidence="2" id="KW-1185">Reference proteome</keyword>
<dbReference type="AlphaFoldDB" id="A0A1H8HDQ3"/>
<gene>
    <name evidence="1" type="ORF">SAMN04489859_100929</name>
</gene>
<evidence type="ECO:0000313" key="2">
    <source>
        <dbReference type="Proteomes" id="UP000199054"/>
    </source>
</evidence>
<protein>
    <submittedName>
        <fullName evidence="1">Catalase</fullName>
    </submittedName>
</protein>
<dbReference type="STRING" id="34002.SAMN04489859_100929"/>
<sequence length="61" mass="6467">MGSLPVLFDAVALVLTNKAAVKLARVGAGIEPDEGVTDLAALPEAACRRYWDREATVRDLA</sequence>